<keyword evidence="6 11" id="KW-0256">Endoplasmic reticulum</keyword>
<dbReference type="EC" id="2.3.1.-" evidence="11"/>
<dbReference type="AlphaFoldDB" id="A0AAW1BAB0"/>
<dbReference type="InterPro" id="IPR007130">
    <property type="entry name" value="DAGAT"/>
</dbReference>
<evidence type="ECO:0000256" key="8">
    <source>
        <dbReference type="ARBA" id="ARBA00023098"/>
    </source>
</evidence>
<keyword evidence="9 11" id="KW-0472">Membrane</keyword>
<protein>
    <recommendedName>
        <fullName evidence="11">Acyltransferase</fullName>
        <ecNumber evidence="11">2.3.1.-</ecNumber>
    </recommendedName>
</protein>
<evidence type="ECO:0000256" key="7">
    <source>
        <dbReference type="ARBA" id="ARBA00022989"/>
    </source>
</evidence>
<feature type="transmembrane region" description="Helical" evidence="11">
    <location>
        <begin position="276"/>
        <end position="295"/>
    </location>
</feature>
<name>A0AAW1BAB0_CROAD</name>
<evidence type="ECO:0000313" key="14">
    <source>
        <dbReference type="Proteomes" id="UP001474421"/>
    </source>
</evidence>
<evidence type="ECO:0000313" key="13">
    <source>
        <dbReference type="EMBL" id="KAK9398457.1"/>
    </source>
</evidence>
<keyword evidence="8" id="KW-0443">Lipid metabolism</keyword>
<sequence>MVPHPGCSTALWRKSGSRCSLGHWCQTEQDSSSSPGLAGRESGGAQPREALGSGRRPCLKAGAAASAPAGFPPPPKTQAGLGAKEGEGTFEHGCMEEPRFLEQQNQAELKGGASGCLPACPEAEVQLHLSGGRGAMMDGRAGASLHPRGQLEKMTLRRQLEALSVFQWVLTFLFFGAFFTLLLIYLLFTSFWSLSVLYFIWWIVDLDTPVQGGRRSEWMRRWKVWELHRDYFPIKLVKTAELPPTRNYVLGSHPHGIICAGAFSAFSTEACGFSRVFPGLTSSLALLAGLFYLPVYREYMMSSGMVPVSKKSLDFLLRTGPGHAVVIVVGGASESLDCNPGEQRLRLSGRRGFVRLALQHGADLVPVFSFGENDIFRQVRFPEGSLLRRLQLRFKQLSGFAPCLFVGRSLFSSHCWGLLPQPSPITVVVGKPIPVPLRPQPNREEVDRYHALYVQALQQLFEEHKGNGGLPPSQQLFIT</sequence>
<evidence type="ECO:0000256" key="11">
    <source>
        <dbReference type="RuleBase" id="RU367023"/>
    </source>
</evidence>
<dbReference type="PANTHER" id="PTHR12317:SF36">
    <property type="entry name" value="2-ACYLGLYCEROL O-ACYLTRANSFERASE 3"/>
    <property type="match status" value="1"/>
</dbReference>
<dbReference type="GO" id="GO:0004144">
    <property type="term" value="F:diacylglycerol O-acyltransferase activity"/>
    <property type="evidence" value="ECO:0007669"/>
    <property type="project" value="TreeGrafter"/>
</dbReference>
<reference evidence="13 14" key="1">
    <citation type="journal article" date="2024" name="Proc. Natl. Acad. Sci. U.S.A.">
        <title>The genetic regulatory architecture and epigenomic basis for age-related changes in rattlesnake venom.</title>
        <authorList>
            <person name="Hogan M.P."/>
            <person name="Holding M.L."/>
            <person name="Nystrom G.S."/>
            <person name="Colston T.J."/>
            <person name="Bartlett D.A."/>
            <person name="Mason A.J."/>
            <person name="Ellsworth S.A."/>
            <person name="Rautsaw R.M."/>
            <person name="Lawrence K.C."/>
            <person name="Strickland J.L."/>
            <person name="He B."/>
            <person name="Fraser P."/>
            <person name="Margres M.J."/>
            <person name="Gilbert D.M."/>
            <person name="Gibbs H.L."/>
            <person name="Parkinson C.L."/>
            <person name="Rokyta D.R."/>
        </authorList>
    </citation>
    <scope>NUCLEOTIDE SEQUENCE [LARGE SCALE GENOMIC DNA]</scope>
    <source>
        <strain evidence="13">DRR0105</strain>
    </source>
</reference>
<dbReference type="Pfam" id="PF03982">
    <property type="entry name" value="DAGAT"/>
    <property type="match status" value="1"/>
</dbReference>
<organism evidence="13 14">
    <name type="scientific">Crotalus adamanteus</name>
    <name type="common">Eastern diamondback rattlesnake</name>
    <dbReference type="NCBI Taxonomy" id="8729"/>
    <lineage>
        <taxon>Eukaryota</taxon>
        <taxon>Metazoa</taxon>
        <taxon>Chordata</taxon>
        <taxon>Craniata</taxon>
        <taxon>Vertebrata</taxon>
        <taxon>Euteleostomi</taxon>
        <taxon>Lepidosauria</taxon>
        <taxon>Squamata</taxon>
        <taxon>Bifurcata</taxon>
        <taxon>Unidentata</taxon>
        <taxon>Episquamata</taxon>
        <taxon>Toxicofera</taxon>
        <taxon>Serpentes</taxon>
        <taxon>Colubroidea</taxon>
        <taxon>Viperidae</taxon>
        <taxon>Crotalinae</taxon>
        <taxon>Crotalus</taxon>
    </lineage>
</organism>
<keyword evidence="7 11" id="KW-1133">Transmembrane helix</keyword>
<keyword evidence="10" id="KW-0012">Acyltransferase</keyword>
<dbReference type="CDD" id="cd07987">
    <property type="entry name" value="LPLAT_MGAT-like"/>
    <property type="match status" value="1"/>
</dbReference>
<keyword evidence="4 11" id="KW-0808">Transferase</keyword>
<dbReference type="PANTHER" id="PTHR12317">
    <property type="entry name" value="DIACYLGLYCEROL O-ACYLTRANSFERASE"/>
    <property type="match status" value="1"/>
</dbReference>
<evidence type="ECO:0000256" key="4">
    <source>
        <dbReference type="ARBA" id="ARBA00022679"/>
    </source>
</evidence>
<evidence type="ECO:0000256" key="3">
    <source>
        <dbReference type="ARBA" id="ARBA00022516"/>
    </source>
</evidence>
<evidence type="ECO:0000256" key="9">
    <source>
        <dbReference type="ARBA" id="ARBA00023136"/>
    </source>
</evidence>
<evidence type="ECO:0000256" key="5">
    <source>
        <dbReference type="ARBA" id="ARBA00022692"/>
    </source>
</evidence>
<dbReference type="GO" id="GO:0019432">
    <property type="term" value="P:triglyceride biosynthetic process"/>
    <property type="evidence" value="ECO:0007669"/>
    <property type="project" value="TreeGrafter"/>
</dbReference>
<evidence type="ECO:0000256" key="6">
    <source>
        <dbReference type="ARBA" id="ARBA00022824"/>
    </source>
</evidence>
<gene>
    <name evidence="13" type="ORF">NXF25_021818</name>
</gene>
<comment type="subcellular location">
    <subcellularLocation>
        <location evidence="1 11">Endoplasmic reticulum membrane</location>
        <topology evidence="1 11">Multi-pass membrane protein</topology>
    </subcellularLocation>
</comment>
<dbReference type="EMBL" id="JAOTOJ010000008">
    <property type="protein sequence ID" value="KAK9398457.1"/>
    <property type="molecule type" value="Genomic_DNA"/>
</dbReference>
<feature type="transmembrane region" description="Helical" evidence="11">
    <location>
        <begin position="163"/>
        <end position="188"/>
    </location>
</feature>
<comment type="caution">
    <text evidence="13">The sequence shown here is derived from an EMBL/GenBank/DDBJ whole genome shotgun (WGS) entry which is preliminary data.</text>
</comment>
<evidence type="ECO:0000256" key="12">
    <source>
        <dbReference type="SAM" id="MobiDB-lite"/>
    </source>
</evidence>
<keyword evidence="5 11" id="KW-0812">Transmembrane</keyword>
<evidence type="ECO:0000256" key="1">
    <source>
        <dbReference type="ARBA" id="ARBA00004477"/>
    </source>
</evidence>
<keyword evidence="14" id="KW-1185">Reference proteome</keyword>
<proteinExistence type="inferred from homology"/>
<feature type="region of interest" description="Disordered" evidence="12">
    <location>
        <begin position="25"/>
        <end position="88"/>
    </location>
</feature>
<dbReference type="SUPFAM" id="SSF69593">
    <property type="entry name" value="Glycerol-3-phosphate (1)-acyltransferase"/>
    <property type="match status" value="1"/>
</dbReference>
<dbReference type="GO" id="GO:0005789">
    <property type="term" value="C:endoplasmic reticulum membrane"/>
    <property type="evidence" value="ECO:0007669"/>
    <property type="project" value="UniProtKB-SubCell"/>
</dbReference>
<evidence type="ECO:0000256" key="2">
    <source>
        <dbReference type="ARBA" id="ARBA00005420"/>
    </source>
</evidence>
<evidence type="ECO:0000256" key="10">
    <source>
        <dbReference type="ARBA" id="ARBA00023315"/>
    </source>
</evidence>
<feature type="compositionally biased region" description="Polar residues" evidence="12">
    <location>
        <begin position="26"/>
        <end position="35"/>
    </location>
</feature>
<dbReference type="Proteomes" id="UP001474421">
    <property type="component" value="Unassembled WGS sequence"/>
</dbReference>
<keyword evidence="3" id="KW-0444">Lipid biosynthesis</keyword>
<comment type="similarity">
    <text evidence="2 11">Belongs to the diacylglycerol acyltransferase family.</text>
</comment>
<accession>A0AAW1BAB0</accession>